<dbReference type="RefSeq" id="WP_152858751.1">
    <property type="nucleotide sequence ID" value="NZ_VMNX01000004.1"/>
</dbReference>
<dbReference type="EMBL" id="VMNX01000004">
    <property type="protein sequence ID" value="MPY47589.1"/>
    <property type="molecule type" value="Genomic_DNA"/>
</dbReference>
<dbReference type="AlphaFoldDB" id="A0A5N8WK14"/>
<keyword evidence="3" id="KW-1185">Reference proteome</keyword>
<name>A0A5N8WK14_9ACTN</name>
<evidence type="ECO:0000313" key="2">
    <source>
        <dbReference type="EMBL" id="MPY47589.1"/>
    </source>
</evidence>
<gene>
    <name evidence="2" type="ORF">FPZ41_02835</name>
</gene>
<sequence length="74" mass="7393">MGIKWDNLVDVSLASFGITIVVVVLFSLGIAAWSRAGGPSDDSAGGGPARVAAVLCFAACLAVAAYGIDIIVPD</sequence>
<protein>
    <submittedName>
        <fullName evidence="2">Uncharacterized protein</fullName>
    </submittedName>
</protein>
<keyword evidence="1" id="KW-1133">Transmembrane helix</keyword>
<keyword evidence="1" id="KW-0812">Transmembrane</keyword>
<feature type="transmembrane region" description="Helical" evidence="1">
    <location>
        <begin position="12"/>
        <end position="31"/>
    </location>
</feature>
<organism evidence="2 3">
    <name type="scientific">Streptomyces acidicola</name>
    <dbReference type="NCBI Taxonomy" id="2596892"/>
    <lineage>
        <taxon>Bacteria</taxon>
        <taxon>Bacillati</taxon>
        <taxon>Actinomycetota</taxon>
        <taxon>Actinomycetes</taxon>
        <taxon>Kitasatosporales</taxon>
        <taxon>Streptomycetaceae</taxon>
        <taxon>Streptomyces</taxon>
    </lineage>
</organism>
<accession>A0A5N8WK14</accession>
<dbReference type="Proteomes" id="UP000373149">
    <property type="component" value="Unassembled WGS sequence"/>
</dbReference>
<evidence type="ECO:0000256" key="1">
    <source>
        <dbReference type="SAM" id="Phobius"/>
    </source>
</evidence>
<keyword evidence="1" id="KW-0472">Membrane</keyword>
<feature type="transmembrane region" description="Helical" evidence="1">
    <location>
        <begin position="51"/>
        <end position="72"/>
    </location>
</feature>
<proteinExistence type="predicted"/>
<evidence type="ECO:0000313" key="3">
    <source>
        <dbReference type="Proteomes" id="UP000373149"/>
    </source>
</evidence>
<comment type="caution">
    <text evidence="2">The sequence shown here is derived from an EMBL/GenBank/DDBJ whole genome shotgun (WGS) entry which is preliminary data.</text>
</comment>
<reference evidence="2 3" key="1">
    <citation type="submission" date="2019-09" db="EMBL/GenBank/DDBJ databases">
        <authorList>
            <person name="Duangmal K."/>
            <person name="Teo W.F.A."/>
            <person name="Lipun K."/>
        </authorList>
    </citation>
    <scope>NUCLEOTIDE SEQUENCE [LARGE SCALE GENOMIC DNA]</scope>
    <source>
        <strain evidence="2 3">K1PN6</strain>
    </source>
</reference>